<feature type="region of interest" description="Disordered" evidence="1">
    <location>
        <begin position="222"/>
        <end position="545"/>
    </location>
</feature>
<proteinExistence type="predicted"/>
<feature type="compositionally biased region" description="Pro residues" evidence="1">
    <location>
        <begin position="448"/>
        <end position="457"/>
    </location>
</feature>
<feature type="compositionally biased region" description="Pro residues" evidence="1">
    <location>
        <begin position="371"/>
        <end position="384"/>
    </location>
</feature>
<dbReference type="Proteomes" id="UP000215914">
    <property type="component" value="Unassembled WGS sequence"/>
</dbReference>
<feature type="compositionally biased region" description="Polar residues" evidence="1">
    <location>
        <begin position="345"/>
        <end position="355"/>
    </location>
</feature>
<feature type="compositionally biased region" description="Polar residues" evidence="1">
    <location>
        <begin position="95"/>
        <end position="123"/>
    </location>
</feature>
<comment type="caution">
    <text evidence="3">The sequence shown here is derived from an EMBL/GenBank/DDBJ whole genome shotgun (WGS) entry which is preliminary data.</text>
</comment>
<protein>
    <recommendedName>
        <fullName evidence="5">Hydroxyproline-rich glycoprotein family protein</fullName>
    </recommendedName>
</protein>
<reference evidence="3" key="2">
    <citation type="submission" date="2020-06" db="EMBL/GenBank/DDBJ databases">
        <title>Helianthus annuus Genome sequencing and assembly Release 2.</title>
        <authorList>
            <person name="Gouzy J."/>
            <person name="Langlade N."/>
            <person name="Munos S."/>
        </authorList>
    </citation>
    <scope>NUCLEOTIDE SEQUENCE</scope>
    <source>
        <tissue evidence="3">Leaves</tissue>
    </source>
</reference>
<organism evidence="3 4">
    <name type="scientific">Helianthus annuus</name>
    <name type="common">Common sunflower</name>
    <dbReference type="NCBI Taxonomy" id="4232"/>
    <lineage>
        <taxon>Eukaryota</taxon>
        <taxon>Viridiplantae</taxon>
        <taxon>Streptophyta</taxon>
        <taxon>Embryophyta</taxon>
        <taxon>Tracheophyta</taxon>
        <taxon>Spermatophyta</taxon>
        <taxon>Magnoliopsida</taxon>
        <taxon>eudicotyledons</taxon>
        <taxon>Gunneridae</taxon>
        <taxon>Pentapetalae</taxon>
        <taxon>asterids</taxon>
        <taxon>campanulids</taxon>
        <taxon>Asterales</taxon>
        <taxon>Asteraceae</taxon>
        <taxon>Asteroideae</taxon>
        <taxon>Heliantheae alliance</taxon>
        <taxon>Heliantheae</taxon>
        <taxon>Helianthus</taxon>
    </lineage>
</organism>
<sequence>MEQDPDSPPTFWFQPPRATNRRRTPPIDPVVLIILIPILALIFLFFFLPPFLSHFSHILSHISKPGSVKSTWDSLNIFLVLFAILCGVLARQNDDAPSSSTDASNGFVTEGSSSGQSSDQWTGFSDRKVVPGGLRRNSSSYPNLRNESVWESENRNQNRFFDDFNLYSSPANRYYNNNNRTENLYRPVELSSDIHRRSRRSEADRVEFSDVKEIFVDTVEVSSNTPGFQQPPATPPPPPPPPPPLRSSPAANSKRHSFRSIAKNVTFDVPPETESDVFDEMRSYTPPPPPPPPPPPSTEVKVHRSRNKHKKLERKVSDATKEIATAISSLYNQRKRKSKRKLRDNSGSSDTSPPSVHSVRSETEQISQQTPAPPPPPPPPPPPYRFQNLFKKGGKHKRIHSVPVTVSGRVPPPPPPPPPSSIFNNILKSVSKSKRFHSHSHSHSHSTAPPPPPPPPSSKTNRVSKTESKSKRFNSIFSPPPAPPPLPPPMTPPRYTVKSKQISSNRRNESKPPLPTKTGSYYDREEFLPSGSQSPLIPMPPPPPPFKMKAMKFELRGDFVRIQSTHSSVCSSPDRDVDISSLVMDGGDSIGPGSGLGLGSGPRFHPSPDVNAKAERFISRLKDEWRMEKKNYGKEKMG</sequence>
<evidence type="ECO:0000313" key="3">
    <source>
        <dbReference type="EMBL" id="KAF5776173.1"/>
    </source>
</evidence>
<feature type="compositionally biased region" description="Basic residues" evidence="1">
    <location>
        <begin position="333"/>
        <end position="342"/>
    </location>
</feature>
<dbReference type="EMBL" id="MNCJ02000327">
    <property type="protein sequence ID" value="KAF5776173.1"/>
    <property type="molecule type" value="Genomic_DNA"/>
</dbReference>
<dbReference type="AlphaFoldDB" id="A0A9K3HED6"/>
<feature type="compositionally biased region" description="Basic residues" evidence="1">
    <location>
        <begin position="303"/>
        <end position="313"/>
    </location>
</feature>
<feature type="compositionally biased region" description="Gly residues" evidence="1">
    <location>
        <begin position="588"/>
        <end position="600"/>
    </location>
</feature>
<keyword evidence="2" id="KW-0812">Transmembrane</keyword>
<name>A0A9K3HED6_HELAN</name>
<gene>
    <name evidence="3" type="ORF">HanXRQr2_Chr12g0521331</name>
</gene>
<feature type="region of interest" description="Disordered" evidence="1">
    <location>
        <begin position="95"/>
        <end position="141"/>
    </location>
</feature>
<feature type="compositionally biased region" description="Pro residues" evidence="1">
    <location>
        <begin position="478"/>
        <end position="492"/>
    </location>
</feature>
<keyword evidence="4" id="KW-1185">Reference proteome</keyword>
<evidence type="ECO:0000313" key="4">
    <source>
        <dbReference type="Proteomes" id="UP000215914"/>
    </source>
</evidence>
<dbReference type="PANTHER" id="PTHR33098">
    <property type="entry name" value="COTTON FIBER (DUF761)"/>
    <property type="match status" value="1"/>
</dbReference>
<feature type="compositionally biased region" description="Pro residues" evidence="1">
    <location>
        <begin position="410"/>
        <end position="420"/>
    </location>
</feature>
<dbReference type="PANTHER" id="PTHR33098:SF71">
    <property type="entry name" value="HYDROXYPROLINE-RICH GLYCOPROTEIN FAMILY PROTEIN"/>
    <property type="match status" value="1"/>
</dbReference>
<dbReference type="OrthoDB" id="1929225at2759"/>
<accession>A0A9K3HED6</accession>
<feature type="compositionally biased region" description="Basic residues" evidence="1">
    <location>
        <begin position="431"/>
        <end position="444"/>
    </location>
</feature>
<feature type="compositionally biased region" description="Pro residues" evidence="1">
    <location>
        <begin position="285"/>
        <end position="297"/>
    </location>
</feature>
<feature type="region of interest" description="Disordered" evidence="1">
    <location>
        <begin position="1"/>
        <end position="20"/>
    </location>
</feature>
<feature type="compositionally biased region" description="Pro residues" evidence="1">
    <location>
        <begin position="232"/>
        <end position="246"/>
    </location>
</feature>
<evidence type="ECO:0000256" key="2">
    <source>
        <dbReference type="SAM" id="Phobius"/>
    </source>
</evidence>
<evidence type="ECO:0008006" key="5">
    <source>
        <dbReference type="Google" id="ProtNLM"/>
    </source>
</evidence>
<reference evidence="3" key="1">
    <citation type="journal article" date="2017" name="Nature">
        <title>The sunflower genome provides insights into oil metabolism, flowering and Asterid evolution.</title>
        <authorList>
            <person name="Badouin H."/>
            <person name="Gouzy J."/>
            <person name="Grassa C.J."/>
            <person name="Murat F."/>
            <person name="Staton S.E."/>
            <person name="Cottret L."/>
            <person name="Lelandais-Briere C."/>
            <person name="Owens G.L."/>
            <person name="Carrere S."/>
            <person name="Mayjonade B."/>
            <person name="Legrand L."/>
            <person name="Gill N."/>
            <person name="Kane N.C."/>
            <person name="Bowers J.E."/>
            <person name="Hubner S."/>
            <person name="Bellec A."/>
            <person name="Berard A."/>
            <person name="Berges H."/>
            <person name="Blanchet N."/>
            <person name="Boniface M.C."/>
            <person name="Brunel D."/>
            <person name="Catrice O."/>
            <person name="Chaidir N."/>
            <person name="Claudel C."/>
            <person name="Donnadieu C."/>
            <person name="Faraut T."/>
            <person name="Fievet G."/>
            <person name="Helmstetter N."/>
            <person name="King M."/>
            <person name="Knapp S.J."/>
            <person name="Lai Z."/>
            <person name="Le Paslier M.C."/>
            <person name="Lippi Y."/>
            <person name="Lorenzon L."/>
            <person name="Mandel J.R."/>
            <person name="Marage G."/>
            <person name="Marchand G."/>
            <person name="Marquand E."/>
            <person name="Bret-Mestries E."/>
            <person name="Morien E."/>
            <person name="Nambeesan S."/>
            <person name="Nguyen T."/>
            <person name="Pegot-Espagnet P."/>
            <person name="Pouilly N."/>
            <person name="Raftis F."/>
            <person name="Sallet E."/>
            <person name="Schiex T."/>
            <person name="Thomas J."/>
            <person name="Vandecasteele C."/>
            <person name="Vares D."/>
            <person name="Vear F."/>
            <person name="Vautrin S."/>
            <person name="Crespi M."/>
            <person name="Mangin B."/>
            <person name="Burke J.M."/>
            <person name="Salse J."/>
            <person name="Munos S."/>
            <person name="Vincourt P."/>
            <person name="Rieseberg L.H."/>
            <person name="Langlade N.B."/>
        </authorList>
    </citation>
    <scope>NUCLEOTIDE SEQUENCE</scope>
    <source>
        <tissue evidence="3">Leaves</tissue>
    </source>
</reference>
<dbReference type="Gramene" id="mRNA:HanXRQr2_Chr12g0521331">
    <property type="protein sequence ID" value="CDS:HanXRQr2_Chr12g0521331.1"/>
    <property type="gene ID" value="HanXRQr2_Chr12g0521331"/>
</dbReference>
<feature type="region of interest" description="Disordered" evidence="1">
    <location>
        <begin position="565"/>
        <end position="611"/>
    </location>
</feature>
<feature type="transmembrane region" description="Helical" evidence="2">
    <location>
        <begin position="30"/>
        <end position="52"/>
    </location>
</feature>
<keyword evidence="2" id="KW-0472">Membrane</keyword>
<keyword evidence="2" id="KW-1133">Transmembrane helix</keyword>
<evidence type="ECO:0000256" key="1">
    <source>
        <dbReference type="SAM" id="MobiDB-lite"/>
    </source>
</evidence>